<feature type="binding site" evidence="33">
    <location>
        <position position="490"/>
    </location>
    <ligand>
        <name>Zn(2+)</name>
        <dbReference type="ChEBI" id="CHEBI:29105"/>
        <label>2</label>
        <note>catalytic</note>
    </ligand>
</feature>
<proteinExistence type="inferred from homology"/>
<keyword evidence="22 37" id="KW-0472">Membrane</keyword>
<keyword evidence="18 35" id="KW-0378">Hydrolase</keyword>
<comment type="catalytic activity">
    <reaction evidence="1">
        <text>angiotensin I + H2O = angiotensin-(1-9) + L-leucine</text>
        <dbReference type="Rhea" id="RHEA:63532"/>
        <dbReference type="ChEBI" id="CHEBI:15377"/>
        <dbReference type="ChEBI" id="CHEBI:57427"/>
        <dbReference type="ChEBI" id="CHEBI:147350"/>
        <dbReference type="ChEBI" id="CHEBI:147351"/>
    </reaction>
    <physiologicalReaction direction="left-to-right" evidence="1">
        <dbReference type="Rhea" id="RHEA:63533"/>
    </physiologicalReaction>
</comment>
<evidence type="ECO:0000256" key="31">
    <source>
        <dbReference type="PIRSR" id="PIRSR601548-3"/>
    </source>
</evidence>
<dbReference type="GO" id="GO:0008241">
    <property type="term" value="F:peptidyl-dipeptidase activity"/>
    <property type="evidence" value="ECO:0007669"/>
    <property type="project" value="InterPro"/>
</dbReference>
<keyword evidence="11" id="KW-0963">Cytoplasm</keyword>
<evidence type="ECO:0000256" key="15">
    <source>
        <dbReference type="ARBA" id="ARBA00022692"/>
    </source>
</evidence>
<evidence type="ECO:0000256" key="16">
    <source>
        <dbReference type="ARBA" id="ARBA00022723"/>
    </source>
</evidence>
<reference evidence="39 40" key="1">
    <citation type="submission" date="2017-05" db="EMBL/GenBank/DDBJ databases">
        <title>Genome of assembly of the Bengalese finch, Lonchura striata domestica.</title>
        <authorList>
            <person name="Colquitt B.M."/>
            <person name="Brainard M.S."/>
        </authorList>
    </citation>
    <scope>NUCLEOTIDE SEQUENCE [LARGE SCALE GENOMIC DNA]</scope>
    <source>
        <strain evidence="39">White83orange57</strain>
    </source>
</reference>
<evidence type="ECO:0000256" key="32">
    <source>
        <dbReference type="PIRSR" id="PIRSR601548-4"/>
    </source>
</evidence>
<dbReference type="Pfam" id="PF01401">
    <property type="entry name" value="Peptidase_M2"/>
    <property type="match status" value="1"/>
</dbReference>
<feature type="binding site" evidence="33">
    <location>
        <position position="486"/>
    </location>
    <ligand>
        <name>Zn(2+)</name>
        <dbReference type="ChEBI" id="CHEBI:29105"/>
        <label>2</label>
        <note>catalytic</note>
    </ligand>
</feature>
<evidence type="ECO:0000256" key="23">
    <source>
        <dbReference type="ARBA" id="ARBA00023157"/>
    </source>
</evidence>
<evidence type="ECO:0000256" key="19">
    <source>
        <dbReference type="ARBA" id="ARBA00022833"/>
    </source>
</evidence>
<dbReference type="PRINTS" id="PR00791">
    <property type="entry name" value="PEPDIPTASEA"/>
</dbReference>
<dbReference type="Proteomes" id="UP000197619">
    <property type="component" value="Unassembled WGS sequence"/>
</dbReference>
<keyword evidence="16 31" id="KW-0479">Metal-binding</keyword>
<feature type="glycosylation site" description="N-linked (GlcNAc...) asparagine; partial" evidence="28">
    <location>
        <position position="247"/>
    </location>
</feature>
<feature type="domain" description="Collectrin-like" evidence="38">
    <location>
        <begin position="741"/>
        <end position="936"/>
    </location>
</feature>
<keyword evidence="26" id="KW-0966">Cell projection</keyword>
<evidence type="ECO:0000256" key="27">
    <source>
        <dbReference type="PIRSR" id="PIRSR601548-1"/>
    </source>
</evidence>
<evidence type="ECO:0000256" key="3">
    <source>
        <dbReference type="ARBA" id="ARBA00001923"/>
    </source>
</evidence>
<gene>
    <name evidence="39" type="primary">ACE2</name>
    <name evidence="39" type="ORF">RLOC_00007829</name>
</gene>
<keyword evidence="25" id="KW-0868">Chloride</keyword>
<feature type="transmembrane region" description="Helical" evidence="37">
    <location>
        <begin position="868"/>
        <end position="890"/>
    </location>
</feature>
<comment type="subcellular location">
    <subcellularLocation>
        <location evidence="5">Apical cell membrane</location>
    </subcellularLocation>
    <subcellularLocation>
        <location evidence="6">Cell membrane</location>
        <topology evidence="6">Single-pass type I membrane protein</topology>
    </subcellularLocation>
    <subcellularLocation>
        <location evidence="4">Cell projection</location>
        <location evidence="4">Cilium</location>
    </subcellularLocation>
    <subcellularLocation>
        <location evidence="7">Cytoplasm</location>
    </subcellularLocation>
    <subcellularLocation>
        <location evidence="8">Secreted</location>
    </subcellularLocation>
</comment>
<evidence type="ECO:0000256" key="10">
    <source>
        <dbReference type="ARBA" id="ARBA00022475"/>
    </source>
</evidence>
<comment type="catalytic activity">
    <reaction evidence="2">
        <text>angiotensin II + H2O = angiotensin-(1-7) + L-phenylalanine</text>
        <dbReference type="Rhea" id="RHEA:26554"/>
        <dbReference type="ChEBI" id="CHEBI:15377"/>
        <dbReference type="ChEBI" id="CHEBI:58095"/>
        <dbReference type="ChEBI" id="CHEBI:58506"/>
        <dbReference type="ChEBI" id="CHEBI:58922"/>
        <dbReference type="EC" id="3.4.17.23"/>
    </reaction>
    <physiologicalReaction direction="left-to-right" evidence="2">
        <dbReference type="Rhea" id="RHEA:26555"/>
    </physiologicalReaction>
</comment>
<evidence type="ECO:0000256" key="4">
    <source>
        <dbReference type="ARBA" id="ARBA00004138"/>
    </source>
</evidence>
<evidence type="ECO:0000259" key="38">
    <source>
        <dbReference type="PROSITE" id="PS52010"/>
    </source>
</evidence>
<feature type="active site" description="Proton donor 1" evidence="27">
    <location>
        <position position="617"/>
    </location>
</feature>
<evidence type="ECO:0000256" key="28">
    <source>
        <dbReference type="PIRSR" id="PIRSR601548-10"/>
    </source>
</evidence>
<keyword evidence="21 35" id="KW-0482">Metalloprotease</keyword>
<evidence type="ECO:0000256" key="18">
    <source>
        <dbReference type="ARBA" id="ARBA00022801"/>
    </source>
</evidence>
<protein>
    <recommendedName>
        <fullName evidence="35">Angiotensin-converting enzyme</fullName>
        <ecNumber evidence="35">3.4.-.-</ecNumber>
    </recommendedName>
</protein>
<evidence type="ECO:0000256" key="11">
    <source>
        <dbReference type="ARBA" id="ARBA00022490"/>
    </source>
</evidence>
<evidence type="ECO:0000256" key="22">
    <source>
        <dbReference type="ARBA" id="ARBA00023136"/>
    </source>
</evidence>
<keyword evidence="40" id="KW-1185">Reference proteome</keyword>
<feature type="disulfide bond" evidence="32 34">
    <location>
        <begin position="244"/>
        <end position="252"/>
    </location>
</feature>
<evidence type="ECO:0000256" key="36">
    <source>
        <dbReference type="SAM" id="MobiDB-lite"/>
    </source>
</evidence>
<dbReference type="GO" id="GO:0046872">
    <property type="term" value="F:metal ion binding"/>
    <property type="evidence" value="ECO:0007669"/>
    <property type="project" value="UniProtKB-KW"/>
</dbReference>
<dbReference type="GO" id="GO:0005929">
    <property type="term" value="C:cilium"/>
    <property type="evidence" value="ECO:0007669"/>
    <property type="project" value="UniProtKB-SubCell"/>
</dbReference>
<evidence type="ECO:0000256" key="25">
    <source>
        <dbReference type="ARBA" id="ARBA00023214"/>
    </source>
</evidence>
<evidence type="ECO:0000256" key="6">
    <source>
        <dbReference type="ARBA" id="ARBA00004251"/>
    </source>
</evidence>
<evidence type="ECO:0000256" key="14">
    <source>
        <dbReference type="ARBA" id="ARBA00022670"/>
    </source>
</evidence>
<keyword evidence="15 37" id="KW-0812">Transmembrane</keyword>
<dbReference type="Gene3D" id="1.10.1370.30">
    <property type="match status" value="1"/>
</dbReference>
<dbReference type="GO" id="GO:0016324">
    <property type="term" value="C:apical plasma membrane"/>
    <property type="evidence" value="ECO:0007669"/>
    <property type="project" value="UniProtKB-SubCell"/>
</dbReference>
<name>A0A218UNR1_9PASE</name>
<dbReference type="PROSITE" id="PS52011">
    <property type="entry name" value="PEPTIDASE_M2"/>
    <property type="match status" value="1"/>
</dbReference>
<keyword evidence="35" id="KW-0121">Carboxypeptidase</keyword>
<keyword evidence="10" id="KW-1003">Cell membrane</keyword>
<organism evidence="39 40">
    <name type="scientific">Lonchura striata</name>
    <name type="common">white-rumped munia</name>
    <dbReference type="NCBI Taxonomy" id="40157"/>
    <lineage>
        <taxon>Eukaryota</taxon>
        <taxon>Metazoa</taxon>
        <taxon>Chordata</taxon>
        <taxon>Craniata</taxon>
        <taxon>Vertebrata</taxon>
        <taxon>Euteleostomi</taxon>
        <taxon>Archelosauria</taxon>
        <taxon>Archosauria</taxon>
        <taxon>Dinosauria</taxon>
        <taxon>Saurischia</taxon>
        <taxon>Theropoda</taxon>
        <taxon>Coelurosauria</taxon>
        <taxon>Aves</taxon>
        <taxon>Neognathae</taxon>
        <taxon>Neoaves</taxon>
        <taxon>Telluraves</taxon>
        <taxon>Australaves</taxon>
        <taxon>Passeriformes</taxon>
        <taxon>Passeroidea</taxon>
        <taxon>Estrildidae</taxon>
        <taxon>Estrildinae</taxon>
        <taxon>Lonchura</taxon>
    </lineage>
</organism>
<accession>A0A218UNR1</accession>
<evidence type="ECO:0000313" key="39">
    <source>
        <dbReference type="EMBL" id="OWK55002.1"/>
    </source>
</evidence>
<dbReference type="SMR" id="A0A218UNR1"/>
<feature type="binding site" evidence="30">
    <location>
        <position position="626"/>
    </location>
    <ligand>
        <name>chloride</name>
        <dbReference type="ChEBI" id="CHEBI:17996"/>
        <label>1</label>
    </ligand>
</feature>
<feature type="disulfide bond" evidence="32">
    <location>
        <begin position="642"/>
        <end position="654"/>
    </location>
</feature>
<evidence type="ECO:0000256" key="20">
    <source>
        <dbReference type="ARBA" id="ARBA00022989"/>
    </source>
</evidence>
<evidence type="ECO:0000256" key="12">
    <source>
        <dbReference type="ARBA" id="ARBA00022525"/>
    </source>
</evidence>
<keyword evidence="12" id="KW-0964">Secreted</keyword>
<evidence type="ECO:0000256" key="2">
    <source>
        <dbReference type="ARBA" id="ARBA00001502"/>
    </source>
</evidence>
<evidence type="ECO:0000256" key="17">
    <source>
        <dbReference type="ARBA" id="ARBA00022729"/>
    </source>
</evidence>
<evidence type="ECO:0000256" key="37">
    <source>
        <dbReference type="SAM" id="Phobius"/>
    </source>
</evidence>
<feature type="glycosylation site" description="N-linked (GlcNAc...) asparagine" evidence="28">
    <location>
        <position position="164"/>
    </location>
</feature>
<dbReference type="STRING" id="299123.ENSLSDP00000001157"/>
<dbReference type="GO" id="GO:0005737">
    <property type="term" value="C:cytoplasm"/>
    <property type="evidence" value="ECO:0007669"/>
    <property type="project" value="UniProtKB-SubCell"/>
</dbReference>
<dbReference type="PANTHER" id="PTHR10514:SF24">
    <property type="entry name" value="ANGIOTENSIN-CONVERTING ENZYME 2"/>
    <property type="match status" value="1"/>
</dbReference>
<keyword evidence="14 35" id="KW-0645">Protease</keyword>
<dbReference type="InterPro" id="IPR031588">
    <property type="entry name" value="Collectrin_dom"/>
</dbReference>
<evidence type="ECO:0000256" key="7">
    <source>
        <dbReference type="ARBA" id="ARBA00004496"/>
    </source>
</evidence>
<dbReference type="CDD" id="cd06461">
    <property type="entry name" value="M2_ACE"/>
    <property type="match status" value="1"/>
</dbReference>
<feature type="disulfide bond" evidence="32">
    <location>
        <begin position="456"/>
        <end position="473"/>
    </location>
</feature>
<dbReference type="PANTHER" id="PTHR10514">
    <property type="entry name" value="ANGIOTENSIN-CONVERTING ENZYME"/>
    <property type="match status" value="1"/>
</dbReference>
<comment type="cofactor">
    <cofactor evidence="3">
        <name>chloride</name>
        <dbReference type="ChEBI" id="CHEBI:17996"/>
    </cofactor>
</comment>
<evidence type="ECO:0000256" key="24">
    <source>
        <dbReference type="ARBA" id="ARBA00023180"/>
    </source>
</evidence>
<evidence type="ECO:0000256" key="9">
    <source>
        <dbReference type="ARBA" id="ARBA00008139"/>
    </source>
</evidence>
<feature type="region of interest" description="Disordered" evidence="36">
    <location>
        <begin position="898"/>
        <end position="936"/>
    </location>
</feature>
<keyword evidence="20 37" id="KW-1133">Transmembrane helix</keyword>
<dbReference type="EMBL" id="MUZQ01000220">
    <property type="protein sequence ID" value="OWK55002.1"/>
    <property type="molecule type" value="Genomic_DNA"/>
</dbReference>
<dbReference type="EC" id="3.4.-.-" evidence="35"/>
<sequence>MESPSFIAQLNMSGEAENCSNRARVQMNFGGQLFQQMSDSSYPGDRTGTISFPDQHDGPPQEMLLIQAWMAITISGYINHSQWPCLKADEAEANRGSYLRKLSEEVLILNMNMLLHFWLLCGLSAAVTPQDVTQQAQMFLEEFNRRAENISYENSIASWNYNTNITEENANKMSEADARWSAFYEEASRNASTFQVDSIADDPTKLQIQILQERGSSVLSPEKYNRLGTVLNKMSTIYSTGTVCKINNPSECLVLEPGLDAIMSGSTDYYERLWAWEGWRADVGRMMRPLYEEYVELENEVARLNGYSDYGDYWRANYEAKSPENYKYSRDQLIKDVEKTFEQIKPLYEQLHAYVRHRLGQVYGPKLISSTGGLPAHLLGDMWGRFWTNLYALTVPYPAKPNIDVTSAMVEKKWDAIKIFKSAEAFFVSIGLNKMTDGFWENSMLTEPTDNRKVVCHPTAWDLGKNDYRIKMCTKVTMDDFLAAHHEMGHIEYDMAYAGQPYLLRSGANEGFHEAVGEIMALSAATPQHLKSLDLLEPTFQDDGETEINFLLKQALTIVGTMPFTYMLEKWRWMVFRGEITQQEWTKRWWEMKRAIVGVVEPVPHDETYCDAATLFHVASDYSFIRYYTRTIYQFQFQEALCKAANHTGPLHKCDISNSTEAGQKLRWTMAIIYYFLFHIYRQMLELGKSKPWTRALESVTGEKYMNAAPLLHYFEPLYEWLKRNNSGRFVGWKTDWTPYSSDAIKVRISLKSALGDQAYEWDESELFLFKSSVAYAMRKYFAEVKKQKAAFDITDIHVGEETQRVSFYITVSMPGNITDIVPKADVENAIRMSRGRMNEAFRLDDSTLEFVGILPTLAAPYEPPVTIWLIVFGVVISLVVIGIIALIITGQRDRKKRARESRGAAGSNCEEVNPYGEEGRSNLGFEPAEDTQTSF</sequence>
<dbReference type="GO" id="GO:0004180">
    <property type="term" value="F:carboxypeptidase activity"/>
    <property type="evidence" value="ECO:0007669"/>
    <property type="project" value="UniProtKB-KW"/>
</dbReference>
<feature type="binding site" evidence="31">
    <location>
        <position position="490"/>
    </location>
    <ligand>
        <name>Zn(2+)</name>
        <dbReference type="ChEBI" id="CHEBI:29105"/>
        <label>1</label>
        <note>catalytic</note>
    </ligand>
</feature>
<comment type="similarity">
    <text evidence="9 34 35">Belongs to the peptidase M2 family.</text>
</comment>
<dbReference type="PROSITE" id="PS52010">
    <property type="entry name" value="COLLECTRIN_LIKE"/>
    <property type="match status" value="1"/>
</dbReference>
<evidence type="ECO:0000256" key="5">
    <source>
        <dbReference type="ARBA" id="ARBA00004221"/>
    </source>
</evidence>
<dbReference type="Pfam" id="PF16959">
    <property type="entry name" value="Collectrin"/>
    <property type="match status" value="1"/>
</dbReference>
<dbReference type="AlphaFoldDB" id="A0A218UNR1"/>
<dbReference type="InterPro" id="IPR001548">
    <property type="entry name" value="Peptidase_M2"/>
</dbReference>
<feature type="active site" description="Proton donor 2" evidence="29">
    <location>
        <position position="617"/>
    </location>
</feature>
<evidence type="ECO:0000256" key="13">
    <source>
        <dbReference type="ARBA" id="ARBA00022553"/>
    </source>
</evidence>
<feature type="binding site" evidence="31">
    <location>
        <position position="486"/>
    </location>
    <ligand>
        <name>Zn(2+)</name>
        <dbReference type="ChEBI" id="CHEBI:29105"/>
        <label>1</label>
        <note>catalytic</note>
    </ligand>
</feature>
<dbReference type="GO" id="GO:0008237">
    <property type="term" value="F:metallopeptidase activity"/>
    <property type="evidence" value="ECO:0007669"/>
    <property type="project" value="UniProtKB-KW"/>
</dbReference>
<feature type="binding site" evidence="30">
    <location>
        <position position="318"/>
    </location>
    <ligand>
        <name>chloride</name>
        <dbReference type="ChEBI" id="CHEBI:17996"/>
        <label>1</label>
    </ligand>
</feature>
<keyword evidence="24 28" id="KW-0325">Glycoprotein</keyword>
<evidence type="ECO:0000256" key="35">
    <source>
        <dbReference type="RuleBase" id="RU361144"/>
    </source>
</evidence>
<evidence type="ECO:0000256" key="26">
    <source>
        <dbReference type="ARBA" id="ARBA00023273"/>
    </source>
</evidence>
<comment type="caution">
    <text evidence="34">Lacks conserved residue(s) required for the propagation of feature annotation.</text>
</comment>
<evidence type="ECO:0000256" key="34">
    <source>
        <dbReference type="PROSITE-ProRule" id="PRU01355"/>
    </source>
</evidence>
<evidence type="ECO:0000256" key="1">
    <source>
        <dbReference type="ARBA" id="ARBA00000796"/>
    </source>
</evidence>
<keyword evidence="23 32" id="KW-1015">Disulfide bond</keyword>
<comment type="cofactor">
    <cofactor evidence="35">
        <name>Zn(2+)</name>
        <dbReference type="ChEBI" id="CHEBI:29105"/>
    </cofactor>
    <text evidence="35">Binds 1 zinc ion per subunit.</text>
</comment>
<keyword evidence="13" id="KW-0597">Phosphoprotein</keyword>
<evidence type="ECO:0000313" key="40">
    <source>
        <dbReference type="Proteomes" id="UP000197619"/>
    </source>
</evidence>
<dbReference type="SUPFAM" id="SSF55486">
    <property type="entry name" value="Metalloproteases ('zincins'), catalytic domain"/>
    <property type="match status" value="1"/>
</dbReference>
<dbReference type="GO" id="GO:0005615">
    <property type="term" value="C:extracellular space"/>
    <property type="evidence" value="ECO:0007669"/>
    <property type="project" value="TreeGrafter"/>
</dbReference>
<dbReference type="GO" id="GO:0006508">
    <property type="term" value="P:proteolysis"/>
    <property type="evidence" value="ECO:0007669"/>
    <property type="project" value="UniProtKB-KW"/>
</dbReference>
<comment type="caution">
    <text evidence="39">The sequence shown here is derived from an EMBL/GenBank/DDBJ whole genome shotgun (WGS) entry which is preliminary data.</text>
</comment>
<feature type="active site" description="Proton acceptor 2" evidence="29">
    <location>
        <position position="487"/>
    </location>
</feature>
<evidence type="ECO:0000256" key="29">
    <source>
        <dbReference type="PIRSR" id="PIRSR601548-11"/>
    </source>
</evidence>
<feature type="binding site" evidence="31">
    <location>
        <position position="514"/>
    </location>
    <ligand>
        <name>Zn(2+)</name>
        <dbReference type="ChEBI" id="CHEBI:29105"/>
        <label>1</label>
        <note>catalytic</note>
    </ligand>
</feature>
<evidence type="ECO:0000256" key="30">
    <source>
        <dbReference type="PIRSR" id="PIRSR601548-2"/>
    </source>
</evidence>
<feature type="active site" description="Proton acceptor 1" evidence="27">
    <location>
        <position position="487"/>
    </location>
</feature>
<evidence type="ECO:0000256" key="21">
    <source>
        <dbReference type="ARBA" id="ARBA00023049"/>
    </source>
</evidence>
<keyword evidence="17" id="KW-0732">Signal</keyword>
<evidence type="ECO:0000256" key="33">
    <source>
        <dbReference type="PIRSR" id="PIRSR601548-8"/>
    </source>
</evidence>
<feature type="binding site" evidence="33">
    <location>
        <position position="514"/>
    </location>
    <ligand>
        <name>Zn(2+)</name>
        <dbReference type="ChEBI" id="CHEBI:29105"/>
        <label>2</label>
        <note>catalytic</note>
    </ligand>
</feature>
<evidence type="ECO:0000256" key="8">
    <source>
        <dbReference type="ARBA" id="ARBA00004613"/>
    </source>
</evidence>
<keyword evidence="19 31" id="KW-0862">Zinc</keyword>